<feature type="transmembrane region" description="Helical" evidence="1">
    <location>
        <begin position="226"/>
        <end position="248"/>
    </location>
</feature>
<evidence type="ECO:0000256" key="1">
    <source>
        <dbReference type="SAM" id="Phobius"/>
    </source>
</evidence>
<proteinExistence type="predicted"/>
<reference evidence="2" key="1">
    <citation type="journal article" date="2022" name="Nat. Microbiol.">
        <title>Unique mobile elements and scalable gene flow at the prokaryote-eukaryote boundary revealed by circularized Asgard archaea genomes.</title>
        <authorList>
            <person name="Wu F."/>
            <person name="Speth D.R."/>
            <person name="Philosof A."/>
            <person name="Cremiere A."/>
            <person name="Narayanan A."/>
            <person name="Barco R.A."/>
            <person name="Connon S.A."/>
            <person name="Amend J.P."/>
            <person name="Antoshechkin I.A."/>
            <person name="Orphan V.J."/>
        </authorList>
    </citation>
    <scope>NUCLEOTIDE SEQUENCE</scope>
    <source>
        <strain evidence="2">PR6</strain>
    </source>
</reference>
<feature type="transmembrane region" description="Helical" evidence="1">
    <location>
        <begin position="69"/>
        <end position="90"/>
    </location>
</feature>
<feature type="transmembrane region" description="Helical" evidence="1">
    <location>
        <begin position="24"/>
        <end position="49"/>
    </location>
</feature>
<keyword evidence="1" id="KW-0812">Transmembrane</keyword>
<keyword evidence="1" id="KW-1133">Transmembrane helix</keyword>
<dbReference type="Pfam" id="PF12679">
    <property type="entry name" value="ABC2_membrane_2"/>
    <property type="match status" value="1"/>
</dbReference>
<keyword evidence="1" id="KW-0472">Membrane</keyword>
<accession>A0A9Y1BT83</accession>
<organism evidence="2">
    <name type="scientific">Candidatus Heimdallarchaeum endolithica</name>
    <dbReference type="NCBI Taxonomy" id="2876572"/>
    <lineage>
        <taxon>Archaea</taxon>
        <taxon>Promethearchaeati</taxon>
        <taxon>Candidatus Heimdallarchaeota</taxon>
        <taxon>Candidatus Heimdallarchaeia (ex Rinke et al. 2021) (nom. nud.)</taxon>
        <taxon>Candidatus Heimdallarchaeales</taxon>
        <taxon>Candidatus Heimdallarchaeaceae</taxon>
        <taxon>Candidatus Heimdallarchaeum</taxon>
    </lineage>
</organism>
<feature type="transmembrane region" description="Helical" evidence="1">
    <location>
        <begin position="149"/>
        <end position="172"/>
    </location>
</feature>
<feature type="transmembrane region" description="Helical" evidence="1">
    <location>
        <begin position="117"/>
        <end position="143"/>
    </location>
</feature>
<dbReference type="GO" id="GO:0005886">
    <property type="term" value="C:plasma membrane"/>
    <property type="evidence" value="ECO:0007669"/>
    <property type="project" value="UniProtKB-SubCell"/>
</dbReference>
<dbReference type="EMBL" id="CP084167">
    <property type="protein sequence ID" value="UJG44640.1"/>
    <property type="molecule type" value="Genomic_DNA"/>
</dbReference>
<gene>
    <name evidence="2" type="ORF">K9W46_05535</name>
</gene>
<protein>
    <submittedName>
        <fullName evidence="2">ABC transporter permease</fullName>
    </submittedName>
</protein>
<sequence>MKINSRCVNYSLFIKEWKDAKRKLLPITAGIIIFSLFTILMMYALPYLVPDIPSELFPELTPTVLSQTFFSNANNILSIITVILCVDAIAGEREKNTFTLLKTAPVRDSSLIIIKTIVRFLLVIIPYIFSTLFAFFLIILMAGKPDIPIFLLASGFFILSLLLYVCIGLLISTFTKSQLSSGAVSVLVVFSLTLVSSLLNQEEAARYNFLQIPVNVFSFSFSNIEIIINVLLVIVFSILLLLLSIVIISSEKEPTKK</sequence>
<dbReference type="AlphaFoldDB" id="A0A9Y1BT83"/>
<evidence type="ECO:0000313" key="2">
    <source>
        <dbReference type="EMBL" id="UJG44640.1"/>
    </source>
</evidence>
<feature type="transmembrane region" description="Helical" evidence="1">
    <location>
        <begin position="179"/>
        <end position="199"/>
    </location>
</feature>
<name>A0A9Y1BT83_9ARCH</name>
<dbReference type="GO" id="GO:0140359">
    <property type="term" value="F:ABC-type transporter activity"/>
    <property type="evidence" value="ECO:0007669"/>
    <property type="project" value="InterPro"/>
</dbReference>
<dbReference type="Proteomes" id="UP001200513">
    <property type="component" value="Chromosome"/>
</dbReference>